<dbReference type="EMBL" id="MN740267">
    <property type="protein sequence ID" value="QHT96835.1"/>
    <property type="molecule type" value="Genomic_DNA"/>
</dbReference>
<evidence type="ECO:0000259" key="1">
    <source>
        <dbReference type="Pfam" id="PF09588"/>
    </source>
</evidence>
<protein>
    <recommendedName>
        <fullName evidence="1">YqaJ viral recombinase domain-containing protein</fullName>
    </recommendedName>
</protein>
<accession>A0A6C0IWM5</accession>
<feature type="domain" description="YqaJ viral recombinase" evidence="1">
    <location>
        <begin position="52"/>
        <end position="172"/>
    </location>
</feature>
<evidence type="ECO:0000313" key="2">
    <source>
        <dbReference type="EMBL" id="QHT96835.1"/>
    </source>
</evidence>
<dbReference type="InterPro" id="IPR011335">
    <property type="entry name" value="Restrct_endonuc-II-like"/>
</dbReference>
<dbReference type="InterPro" id="IPR011604">
    <property type="entry name" value="PDDEXK-like_dom_sf"/>
</dbReference>
<dbReference type="SUPFAM" id="SSF52980">
    <property type="entry name" value="Restriction endonuclease-like"/>
    <property type="match status" value="1"/>
</dbReference>
<dbReference type="Pfam" id="PF09588">
    <property type="entry name" value="YqaJ"/>
    <property type="match status" value="1"/>
</dbReference>
<sequence length="600" mass="69980">MPYVKECETIRWHTISMSDKKDVRGKIRRKKEKMIKEYLKPFMDRPKQGTTEWLEARKKSFGGSELPTLFFENKHKSPLMLLKNKTGLVEDKGNQENFSWGHFFEEVLSLVLEEEYDCTLFEAPSVDNPKYPKCHYSLDRIGVIDGEITLIEQKSPVSRILTGAIPEHYYSQPTSGACILEITERIMFSEGVFKLSKISNLKYSSTKYIKEVFSQSFYRKPVEYQSVMKLGVVLFEVTNKKYKKELTNEYFGYHRLPGEIFDLAKNKKEFFPMLLRWYKTHSDDGVHIYIKSFDRTDHIGYRKFIQEKQAEGKDIISVLGWKMFEKVDHFVDVDEKYLKDRMEFINTAGQLMDDTRAQPKSKQLAYLQQEYRKRYQPLKKKMYQKLKTCGGRPINRIDVCPSESSGITLTADMSDMTLTADMKKSDHECSVSDDETPDLPTLENKLILSVVPHHRPRPKTSSSSWKSQRIATLEKHKNMCRFCGLSGEKWMLCEYIDDSKTIGVTCPICKLITRCDFAGKHNKLLLCDSKLSQMKIVQKTHTYYKKHKTLPEPKDIDPTAKIIMSSTSGYGRDLRKTKPIKELKGFFTKEAEWEFGMMFP</sequence>
<dbReference type="Gene3D" id="3.90.320.10">
    <property type="match status" value="1"/>
</dbReference>
<name>A0A6C0IWM5_9ZZZZ</name>
<organism evidence="2">
    <name type="scientific">viral metagenome</name>
    <dbReference type="NCBI Taxonomy" id="1070528"/>
    <lineage>
        <taxon>unclassified sequences</taxon>
        <taxon>metagenomes</taxon>
        <taxon>organismal metagenomes</taxon>
    </lineage>
</organism>
<dbReference type="InterPro" id="IPR019080">
    <property type="entry name" value="YqaJ_viral_recombinase"/>
</dbReference>
<reference evidence="2" key="1">
    <citation type="journal article" date="2020" name="Nature">
        <title>Giant virus diversity and host interactions through global metagenomics.</title>
        <authorList>
            <person name="Schulz F."/>
            <person name="Roux S."/>
            <person name="Paez-Espino D."/>
            <person name="Jungbluth S."/>
            <person name="Walsh D.A."/>
            <person name="Denef V.J."/>
            <person name="McMahon K.D."/>
            <person name="Konstantinidis K.T."/>
            <person name="Eloe-Fadrosh E.A."/>
            <person name="Kyrpides N.C."/>
            <person name="Woyke T."/>
        </authorList>
    </citation>
    <scope>NUCLEOTIDE SEQUENCE</scope>
    <source>
        <strain evidence="2">GVMAG-M-3300024336-7</strain>
    </source>
</reference>
<dbReference type="AlphaFoldDB" id="A0A6C0IWM5"/>
<proteinExistence type="predicted"/>